<protein>
    <submittedName>
        <fullName evidence="3">GNAT family N-acetyltransferase</fullName>
    </submittedName>
</protein>
<dbReference type="SUPFAM" id="SSF55729">
    <property type="entry name" value="Acyl-CoA N-acyltransferases (Nat)"/>
    <property type="match status" value="1"/>
</dbReference>
<sequence length="187" mass="21774">MLIQGEQIGLRLLEPEDAALLWKWLNDPDVLAYYEGRDRPQSHDDIRGSFYEDTGEATLCIIQFMGNDIGYLQFYPLDDEDKQSYGYGEIDGVIYGMDQFIGETAYWNKGIGTGLIGEVARYLFSCQGADKIVMDPQAWNERAIKVYEKNGFVKKRLLPRHEWHEGEYRDCWLIELDKESLQKKLEK</sequence>
<evidence type="ECO:0000259" key="2">
    <source>
        <dbReference type="PROSITE" id="PS51186"/>
    </source>
</evidence>
<dbReference type="InterPro" id="IPR016181">
    <property type="entry name" value="Acyl_CoA_acyltransferase"/>
</dbReference>
<proteinExistence type="predicted"/>
<dbReference type="PANTHER" id="PTHR31438:SF1">
    <property type="entry name" value="LYSINE N-ACYLTRANSFERASE C17G9.06C-RELATED"/>
    <property type="match status" value="1"/>
</dbReference>
<keyword evidence="3" id="KW-0808">Transferase</keyword>
<dbReference type="GO" id="GO:0016410">
    <property type="term" value="F:N-acyltransferase activity"/>
    <property type="evidence" value="ECO:0007669"/>
    <property type="project" value="TreeGrafter"/>
</dbReference>
<reference evidence="3 4" key="1">
    <citation type="submission" date="2016-05" db="EMBL/GenBank/DDBJ databases">
        <title>Paenibacillus oryzae. sp. nov., isolated from the rice root.</title>
        <authorList>
            <person name="Zhang J."/>
            <person name="Zhang X."/>
        </authorList>
    </citation>
    <scope>NUCLEOTIDE SEQUENCE [LARGE SCALE GENOMIC DNA]</scope>
    <source>
        <strain evidence="3 4">1DrF-4</strain>
    </source>
</reference>
<dbReference type="GO" id="GO:0046677">
    <property type="term" value="P:response to antibiotic"/>
    <property type="evidence" value="ECO:0007669"/>
    <property type="project" value="UniProtKB-KW"/>
</dbReference>
<comment type="caution">
    <text evidence="3">The sequence shown here is derived from an EMBL/GenBank/DDBJ whole genome shotgun (WGS) entry which is preliminary data.</text>
</comment>
<evidence type="ECO:0000313" key="3">
    <source>
        <dbReference type="EMBL" id="OBR67684.1"/>
    </source>
</evidence>
<evidence type="ECO:0000313" key="4">
    <source>
        <dbReference type="Proteomes" id="UP000092024"/>
    </source>
</evidence>
<evidence type="ECO:0000256" key="1">
    <source>
        <dbReference type="ARBA" id="ARBA00023251"/>
    </source>
</evidence>
<feature type="domain" description="N-acetyltransferase" evidence="2">
    <location>
        <begin position="8"/>
        <end position="175"/>
    </location>
</feature>
<dbReference type="STRING" id="1844972.A7K91_22205"/>
<gene>
    <name evidence="3" type="ORF">A7K91_22205</name>
</gene>
<organism evidence="3 4">
    <name type="scientific">Paenibacillus oryzae</name>
    <dbReference type="NCBI Taxonomy" id="1844972"/>
    <lineage>
        <taxon>Bacteria</taxon>
        <taxon>Bacillati</taxon>
        <taxon>Bacillota</taxon>
        <taxon>Bacilli</taxon>
        <taxon>Bacillales</taxon>
        <taxon>Paenibacillaceae</taxon>
        <taxon>Paenibacillus</taxon>
    </lineage>
</organism>
<dbReference type="Pfam" id="PF13523">
    <property type="entry name" value="Acetyltransf_8"/>
    <property type="match status" value="1"/>
</dbReference>
<dbReference type="Gene3D" id="3.40.630.30">
    <property type="match status" value="1"/>
</dbReference>
<dbReference type="PANTHER" id="PTHR31438">
    <property type="entry name" value="LYSINE N-ACYLTRANSFERASE C17G9.06C-RELATED"/>
    <property type="match status" value="1"/>
</dbReference>
<keyword evidence="1" id="KW-0046">Antibiotic resistance</keyword>
<dbReference type="AlphaFoldDB" id="A0A1A5YQ08"/>
<accession>A0A1A5YQ08</accession>
<dbReference type="InterPro" id="IPR000182">
    <property type="entry name" value="GNAT_dom"/>
</dbReference>
<dbReference type="Proteomes" id="UP000092024">
    <property type="component" value="Unassembled WGS sequence"/>
</dbReference>
<name>A0A1A5YQ08_9BACL</name>
<keyword evidence="4" id="KW-1185">Reference proteome</keyword>
<dbReference type="EMBL" id="LYPA01000032">
    <property type="protein sequence ID" value="OBR67684.1"/>
    <property type="molecule type" value="Genomic_DNA"/>
</dbReference>
<dbReference type="PROSITE" id="PS51186">
    <property type="entry name" value="GNAT"/>
    <property type="match status" value="1"/>
</dbReference>